<keyword evidence="5" id="KW-1185">Reference proteome</keyword>
<dbReference type="InterPro" id="IPR002223">
    <property type="entry name" value="Kunitz_BPTI"/>
</dbReference>
<accession>A0A3B4BBV8</accession>
<dbReference type="STRING" id="409849.ENSPMGP00000026405"/>
<dbReference type="PROSITE" id="PS00280">
    <property type="entry name" value="BPTI_KUNITZ_1"/>
    <property type="match status" value="1"/>
</dbReference>
<dbReference type="Proteomes" id="UP000261520">
    <property type="component" value="Unplaced"/>
</dbReference>
<proteinExistence type="predicted"/>
<feature type="chain" id="PRO_5017210087" description="BPTI/Kunitz inhibitor domain-containing protein" evidence="2">
    <location>
        <begin position="24"/>
        <end position="84"/>
    </location>
</feature>
<organism evidence="4 5">
    <name type="scientific">Periophthalmus magnuspinnatus</name>
    <dbReference type="NCBI Taxonomy" id="409849"/>
    <lineage>
        <taxon>Eukaryota</taxon>
        <taxon>Metazoa</taxon>
        <taxon>Chordata</taxon>
        <taxon>Craniata</taxon>
        <taxon>Vertebrata</taxon>
        <taxon>Euteleostomi</taxon>
        <taxon>Actinopterygii</taxon>
        <taxon>Neopterygii</taxon>
        <taxon>Teleostei</taxon>
        <taxon>Neoteleostei</taxon>
        <taxon>Acanthomorphata</taxon>
        <taxon>Gobiaria</taxon>
        <taxon>Gobiiformes</taxon>
        <taxon>Gobioidei</taxon>
        <taxon>Gobiidae</taxon>
        <taxon>Oxudercinae</taxon>
        <taxon>Periophthalmus</taxon>
    </lineage>
</organism>
<dbReference type="GO" id="GO:0005615">
    <property type="term" value="C:extracellular space"/>
    <property type="evidence" value="ECO:0007669"/>
    <property type="project" value="TreeGrafter"/>
</dbReference>
<sequence length="84" mass="9760">FWPCGLFVLLSLLLVYLFIFSESESFYCHRCGQSLDPGPCRQYVVRWYYDPEANSCAQFWFGGCQGNANNFESESWCRKTCVST</sequence>
<dbReference type="Ensembl" id="ENSPMGT00000028121.1">
    <property type="protein sequence ID" value="ENSPMGP00000026405.1"/>
    <property type="gene ID" value="ENSPMGG00000021298.1"/>
</dbReference>
<dbReference type="FunFam" id="4.10.410.10:FF:000020">
    <property type="entry name" value="Collagen, type VI, alpha 3"/>
    <property type="match status" value="1"/>
</dbReference>
<dbReference type="PRINTS" id="PR00759">
    <property type="entry name" value="BASICPTASE"/>
</dbReference>
<dbReference type="SMART" id="SM00131">
    <property type="entry name" value="KU"/>
    <property type="match status" value="1"/>
</dbReference>
<dbReference type="InterPro" id="IPR020901">
    <property type="entry name" value="Prtase_inh_Kunz-CS"/>
</dbReference>
<keyword evidence="1" id="KW-1015">Disulfide bond</keyword>
<feature type="domain" description="BPTI/Kunitz inhibitor" evidence="3">
    <location>
        <begin position="31"/>
        <end position="81"/>
    </location>
</feature>
<dbReference type="SUPFAM" id="SSF57362">
    <property type="entry name" value="BPTI-like"/>
    <property type="match status" value="1"/>
</dbReference>
<name>A0A3B4BBV8_9GOBI</name>
<evidence type="ECO:0000259" key="3">
    <source>
        <dbReference type="PROSITE" id="PS50279"/>
    </source>
</evidence>
<dbReference type="PROSITE" id="PS50279">
    <property type="entry name" value="BPTI_KUNITZ_2"/>
    <property type="match status" value="1"/>
</dbReference>
<dbReference type="PANTHER" id="PTHR10083">
    <property type="entry name" value="KUNITZ-TYPE PROTEASE INHIBITOR-RELATED"/>
    <property type="match status" value="1"/>
</dbReference>
<dbReference type="InterPro" id="IPR050098">
    <property type="entry name" value="TFPI/VKTCI-like"/>
</dbReference>
<protein>
    <recommendedName>
        <fullName evidence="3">BPTI/Kunitz inhibitor domain-containing protein</fullName>
    </recommendedName>
</protein>
<evidence type="ECO:0000256" key="1">
    <source>
        <dbReference type="ARBA" id="ARBA00023157"/>
    </source>
</evidence>
<keyword evidence="2" id="KW-0732">Signal</keyword>
<dbReference type="Gene3D" id="4.10.410.10">
    <property type="entry name" value="Pancreatic trypsin inhibitor Kunitz domain"/>
    <property type="match status" value="1"/>
</dbReference>
<dbReference type="Pfam" id="PF00014">
    <property type="entry name" value="Kunitz_BPTI"/>
    <property type="match status" value="1"/>
</dbReference>
<feature type="signal peptide" evidence="2">
    <location>
        <begin position="1"/>
        <end position="23"/>
    </location>
</feature>
<dbReference type="AlphaFoldDB" id="A0A3B4BBV8"/>
<dbReference type="GO" id="GO:0004867">
    <property type="term" value="F:serine-type endopeptidase inhibitor activity"/>
    <property type="evidence" value="ECO:0007669"/>
    <property type="project" value="InterPro"/>
</dbReference>
<dbReference type="InterPro" id="IPR036880">
    <property type="entry name" value="Kunitz_BPTI_sf"/>
</dbReference>
<evidence type="ECO:0000256" key="2">
    <source>
        <dbReference type="SAM" id="SignalP"/>
    </source>
</evidence>
<reference evidence="4" key="2">
    <citation type="submission" date="2025-09" db="UniProtKB">
        <authorList>
            <consortium name="Ensembl"/>
        </authorList>
    </citation>
    <scope>IDENTIFICATION</scope>
</reference>
<evidence type="ECO:0000313" key="5">
    <source>
        <dbReference type="Proteomes" id="UP000261520"/>
    </source>
</evidence>
<dbReference type="PANTHER" id="PTHR10083:SF375">
    <property type="entry name" value="BPTI_KUNITZ INHIBITOR DOMAIN-CONTAINING PROTEIN"/>
    <property type="match status" value="1"/>
</dbReference>
<reference evidence="4" key="1">
    <citation type="submission" date="2025-08" db="UniProtKB">
        <authorList>
            <consortium name="Ensembl"/>
        </authorList>
    </citation>
    <scope>IDENTIFICATION</scope>
</reference>
<evidence type="ECO:0000313" key="4">
    <source>
        <dbReference type="Ensembl" id="ENSPMGP00000026405.1"/>
    </source>
</evidence>